<dbReference type="RefSeq" id="WP_326015235.1">
    <property type="nucleotide sequence ID" value="NZ_JAOZYC010000057.1"/>
</dbReference>
<comment type="caution">
    <text evidence="1">The sequence shown here is derived from an EMBL/GenBank/DDBJ whole genome shotgun (WGS) entry which is preliminary data.</text>
</comment>
<organism evidence="1 2">
    <name type="scientific">Streptomyces endophyticus</name>
    <dbReference type="NCBI Taxonomy" id="714166"/>
    <lineage>
        <taxon>Bacteria</taxon>
        <taxon>Bacillati</taxon>
        <taxon>Actinomycetota</taxon>
        <taxon>Actinomycetes</taxon>
        <taxon>Kitasatosporales</taxon>
        <taxon>Streptomycetaceae</taxon>
        <taxon>Streptomyces</taxon>
    </lineage>
</organism>
<name>A0ABU6F3S8_9ACTN</name>
<proteinExistence type="predicted"/>
<sequence>MPKTATANTHGQELAILEGGPANGLRLRVQDEPLRYGFDCASP</sequence>
<gene>
    <name evidence="1" type="ORF">OKJ99_08545</name>
</gene>
<reference evidence="1 2" key="1">
    <citation type="submission" date="2022-10" db="EMBL/GenBank/DDBJ databases">
        <authorList>
            <person name="Xie J."/>
            <person name="Shen N."/>
        </authorList>
    </citation>
    <scope>NUCLEOTIDE SEQUENCE [LARGE SCALE GENOMIC DNA]</scope>
    <source>
        <strain evidence="1 2">YIM65594</strain>
    </source>
</reference>
<protein>
    <submittedName>
        <fullName evidence="1">Uncharacterized protein</fullName>
    </submittedName>
</protein>
<evidence type="ECO:0000313" key="2">
    <source>
        <dbReference type="Proteomes" id="UP001354931"/>
    </source>
</evidence>
<evidence type="ECO:0000313" key="1">
    <source>
        <dbReference type="EMBL" id="MEB8337561.1"/>
    </source>
</evidence>
<dbReference type="EMBL" id="JAOZYC010000057">
    <property type="protein sequence ID" value="MEB8337561.1"/>
    <property type="molecule type" value="Genomic_DNA"/>
</dbReference>
<keyword evidence="2" id="KW-1185">Reference proteome</keyword>
<accession>A0ABU6F3S8</accession>
<dbReference type="Proteomes" id="UP001354931">
    <property type="component" value="Unassembled WGS sequence"/>
</dbReference>